<evidence type="ECO:0000313" key="2">
    <source>
        <dbReference type="EMBL" id="MDR7148945.1"/>
    </source>
</evidence>
<dbReference type="PROSITE" id="PS50222">
    <property type="entry name" value="EF_HAND_2"/>
    <property type="match status" value="3"/>
</dbReference>
<dbReference type="SMART" id="SM00054">
    <property type="entry name" value="EFh"/>
    <property type="match status" value="4"/>
</dbReference>
<dbReference type="Proteomes" id="UP001265700">
    <property type="component" value="Unassembled WGS sequence"/>
</dbReference>
<organism evidence="2 3">
    <name type="scientific">Hydrogenophaga palleronii</name>
    <dbReference type="NCBI Taxonomy" id="65655"/>
    <lineage>
        <taxon>Bacteria</taxon>
        <taxon>Pseudomonadati</taxon>
        <taxon>Pseudomonadota</taxon>
        <taxon>Betaproteobacteria</taxon>
        <taxon>Burkholderiales</taxon>
        <taxon>Comamonadaceae</taxon>
        <taxon>Hydrogenophaga</taxon>
    </lineage>
</organism>
<comment type="caution">
    <text evidence="2">The sequence shown here is derived from an EMBL/GenBank/DDBJ whole genome shotgun (WGS) entry which is preliminary data.</text>
</comment>
<evidence type="ECO:0000259" key="1">
    <source>
        <dbReference type="PROSITE" id="PS50222"/>
    </source>
</evidence>
<protein>
    <submittedName>
        <fullName evidence="2">Ca2+-binding EF-hand superfamily protein</fullName>
    </submittedName>
</protein>
<dbReference type="Pfam" id="PF13833">
    <property type="entry name" value="EF-hand_8"/>
    <property type="match status" value="1"/>
</dbReference>
<accession>A0ABU1WI43</accession>
<name>A0ABU1WI43_9BURK</name>
<dbReference type="PROSITE" id="PS00018">
    <property type="entry name" value="EF_HAND_1"/>
    <property type="match status" value="4"/>
</dbReference>
<dbReference type="Gene3D" id="1.10.238.10">
    <property type="entry name" value="EF-hand"/>
    <property type="match status" value="2"/>
</dbReference>
<evidence type="ECO:0000313" key="3">
    <source>
        <dbReference type="Proteomes" id="UP001265700"/>
    </source>
</evidence>
<dbReference type="PANTHER" id="PTHR34574:SF2">
    <property type="entry name" value="CALCIUM-BINDING EF-HAND FAMILY PROTEIN"/>
    <property type="match status" value="1"/>
</dbReference>
<dbReference type="InterPro" id="IPR018247">
    <property type="entry name" value="EF_Hand_1_Ca_BS"/>
</dbReference>
<sequence length="237" mass="24412">MSTVEGIGSNTANQWSPALASLGSTLTTYLQDKMLKKIDVDSSGSVGQSEFQAAMEQLTTKLGVDLGEDHSEMFAGLDVDGDGELSGQELGQMIRAAFSAPQNTQDFLAARGNESKPTSEFDALDTDGDGILSRAEFAGPTAASGTTVQSADAASTVTSVTNASYSPSSESPVSTTAVNDPLKTLLSGLDADNNGQVSNSEVDQFIAQLAGQMQLALSQLRDTSINDQQTGASGTVA</sequence>
<dbReference type="RefSeq" id="WP_310311976.1">
    <property type="nucleotide sequence ID" value="NZ_JAVDWU010000001.1"/>
</dbReference>
<dbReference type="InterPro" id="IPR011992">
    <property type="entry name" value="EF-hand-dom_pair"/>
</dbReference>
<dbReference type="EMBL" id="JAVDWU010000001">
    <property type="protein sequence ID" value="MDR7148945.1"/>
    <property type="molecule type" value="Genomic_DNA"/>
</dbReference>
<dbReference type="PANTHER" id="PTHR34574">
    <property type="entry name" value="CALCIUM-BINDING EF-HAND FAMILY PROTEIN-RELATED"/>
    <property type="match status" value="1"/>
</dbReference>
<keyword evidence="3" id="KW-1185">Reference proteome</keyword>
<reference evidence="2 3" key="1">
    <citation type="submission" date="2023-07" db="EMBL/GenBank/DDBJ databases">
        <title>Sorghum-associated microbial communities from plants grown in Nebraska, USA.</title>
        <authorList>
            <person name="Schachtman D."/>
        </authorList>
    </citation>
    <scope>NUCLEOTIDE SEQUENCE [LARGE SCALE GENOMIC DNA]</scope>
    <source>
        <strain evidence="2 3">4249</strain>
    </source>
</reference>
<dbReference type="SUPFAM" id="SSF47473">
    <property type="entry name" value="EF-hand"/>
    <property type="match status" value="1"/>
</dbReference>
<gene>
    <name evidence="2" type="ORF">J2W49_000873</name>
</gene>
<dbReference type="InterPro" id="IPR002048">
    <property type="entry name" value="EF_hand_dom"/>
</dbReference>
<feature type="domain" description="EF-hand" evidence="1">
    <location>
        <begin position="65"/>
        <end position="100"/>
    </location>
</feature>
<feature type="domain" description="EF-hand" evidence="1">
    <location>
        <begin position="32"/>
        <end position="61"/>
    </location>
</feature>
<dbReference type="CDD" id="cd00051">
    <property type="entry name" value="EFh"/>
    <property type="match status" value="1"/>
</dbReference>
<proteinExistence type="predicted"/>
<feature type="domain" description="EF-hand" evidence="1">
    <location>
        <begin position="112"/>
        <end position="147"/>
    </location>
</feature>
<dbReference type="Pfam" id="PF13202">
    <property type="entry name" value="EF-hand_5"/>
    <property type="match status" value="2"/>
</dbReference>